<evidence type="ECO:0000259" key="3">
    <source>
        <dbReference type="Pfam" id="PF11887"/>
    </source>
</evidence>
<evidence type="ECO:0000256" key="1">
    <source>
        <dbReference type="SAM" id="SignalP"/>
    </source>
</evidence>
<name>A0A7W0CGG1_9ACTN</name>
<dbReference type="PANTHER" id="PTHR33371">
    <property type="entry name" value="INTERMEMBRANE PHOSPHOLIPID TRANSPORT SYSTEM BINDING PROTEIN MLAD-RELATED"/>
    <property type="match status" value="1"/>
</dbReference>
<dbReference type="InterPro" id="IPR024516">
    <property type="entry name" value="Mce_C"/>
</dbReference>
<feature type="signal peptide" evidence="1">
    <location>
        <begin position="1"/>
        <end position="22"/>
    </location>
</feature>
<dbReference type="EMBL" id="JACDUR010000002">
    <property type="protein sequence ID" value="MBA2890703.1"/>
    <property type="molecule type" value="Genomic_DNA"/>
</dbReference>
<organism evidence="4 5">
    <name type="scientific">Nonomuraea soli</name>
    <dbReference type="NCBI Taxonomy" id="1032476"/>
    <lineage>
        <taxon>Bacteria</taxon>
        <taxon>Bacillati</taxon>
        <taxon>Actinomycetota</taxon>
        <taxon>Actinomycetes</taxon>
        <taxon>Streptosporangiales</taxon>
        <taxon>Streptosporangiaceae</taxon>
        <taxon>Nonomuraea</taxon>
    </lineage>
</organism>
<dbReference type="GO" id="GO:0005576">
    <property type="term" value="C:extracellular region"/>
    <property type="evidence" value="ECO:0007669"/>
    <property type="project" value="TreeGrafter"/>
</dbReference>
<reference evidence="4 5" key="1">
    <citation type="submission" date="2020-07" db="EMBL/GenBank/DDBJ databases">
        <title>Genomic Encyclopedia of Type Strains, Phase IV (KMG-IV): sequencing the most valuable type-strain genomes for metagenomic binning, comparative biology and taxonomic classification.</title>
        <authorList>
            <person name="Goeker M."/>
        </authorList>
    </citation>
    <scope>NUCLEOTIDE SEQUENCE [LARGE SCALE GENOMIC DNA]</scope>
    <source>
        <strain evidence="4 5">DSM 45533</strain>
    </source>
</reference>
<evidence type="ECO:0000313" key="4">
    <source>
        <dbReference type="EMBL" id="MBA2890703.1"/>
    </source>
</evidence>
<protein>
    <submittedName>
        <fullName evidence="4">Phospholipid/cholesterol/gamma-HCH transport system substrate-binding protein</fullName>
    </submittedName>
</protein>
<dbReference type="NCBIfam" id="TIGR00996">
    <property type="entry name" value="Mtu_fam_mce"/>
    <property type="match status" value="1"/>
</dbReference>
<evidence type="ECO:0000259" key="2">
    <source>
        <dbReference type="Pfam" id="PF02470"/>
    </source>
</evidence>
<gene>
    <name evidence="4" type="ORF">HNR30_002044</name>
</gene>
<dbReference type="Pfam" id="PF11887">
    <property type="entry name" value="Mce4_CUP1"/>
    <property type="match status" value="1"/>
</dbReference>
<sequence length="369" mass="38615">MKRSIVALLALAAGFLLLPGHDATRATAWFDSAVGLYPGSDVRVLGVKVGRVAEVAPMGTRVRVVMEYDGKVPADAEAVLVARSVVADRYVQLAPPYTSGPVLADGGTVRRTRVPVEIDEAMAAFDELARALGPGSGGALAGLLGVSAETFEGQGGKAAETVQGLALAAEALTAGRDEFGQTVRNLAAITETMARDDAGIRRFMGDLAAVSGQLEGDREELRAMLVALSGTLTRVAGFVEDNRGEIRANVKDLSRITGLLARHRRSIEAFLSTAPLAINNASNAYDPRSGTFRARIDLNGQTDDMAMWLCSLAYSLGTPPSQCEPLLEPLNPLGRALGSAGIDLSGLVARDEPGEKADLTLGGLVKPPR</sequence>
<feature type="domain" description="Mammalian cell entry C-terminal" evidence="3">
    <location>
        <begin position="102"/>
        <end position="282"/>
    </location>
</feature>
<comment type="caution">
    <text evidence="4">The sequence shown here is derived from an EMBL/GenBank/DDBJ whole genome shotgun (WGS) entry which is preliminary data.</text>
</comment>
<feature type="chain" id="PRO_5038416128" evidence="1">
    <location>
        <begin position="23"/>
        <end position="369"/>
    </location>
</feature>
<accession>A0A7W0CGG1</accession>
<feature type="domain" description="Mce/MlaD" evidence="2">
    <location>
        <begin position="25"/>
        <end position="96"/>
    </location>
</feature>
<dbReference type="Pfam" id="PF02470">
    <property type="entry name" value="MlaD"/>
    <property type="match status" value="1"/>
</dbReference>
<dbReference type="AlphaFoldDB" id="A0A7W0CGG1"/>
<dbReference type="InterPro" id="IPR003399">
    <property type="entry name" value="Mce/MlaD"/>
</dbReference>
<dbReference type="Proteomes" id="UP000530928">
    <property type="component" value="Unassembled WGS sequence"/>
</dbReference>
<proteinExistence type="predicted"/>
<dbReference type="PANTHER" id="PTHR33371:SF4">
    <property type="entry name" value="INTERMEMBRANE PHOSPHOLIPID TRANSPORT SYSTEM BINDING PROTEIN MLAD"/>
    <property type="match status" value="1"/>
</dbReference>
<keyword evidence="5" id="KW-1185">Reference proteome</keyword>
<dbReference type="InterPro" id="IPR052336">
    <property type="entry name" value="MlaD_Phospholipid_Transporter"/>
</dbReference>
<evidence type="ECO:0000313" key="5">
    <source>
        <dbReference type="Proteomes" id="UP000530928"/>
    </source>
</evidence>
<dbReference type="InterPro" id="IPR005693">
    <property type="entry name" value="Mce"/>
</dbReference>
<keyword evidence="1" id="KW-0732">Signal</keyword>
<dbReference type="RefSeq" id="WP_181609495.1">
    <property type="nucleotide sequence ID" value="NZ_BAABAM010000006.1"/>
</dbReference>